<name>A0A0G4HP81_9ALVE</name>
<dbReference type="SUPFAM" id="SSF53271">
    <property type="entry name" value="PRTase-like"/>
    <property type="match status" value="1"/>
</dbReference>
<dbReference type="NCBIfam" id="TIGR01744">
    <property type="entry name" value="XPRTase"/>
    <property type="match status" value="1"/>
</dbReference>
<feature type="region of interest" description="Disordered" evidence="5">
    <location>
        <begin position="198"/>
        <end position="224"/>
    </location>
</feature>
<sequence>MEAMQNRVLSDGQVLSTGILKVNSFVNHQVDPVLMDEAGKWLADKFKEFGVTKVLTAQTSGVAPAQATALHLRVPYVFAREKKPITLSGMKVLEGNSYSRTGQKEVTLYVASEFVLPTDKVLIVDDFLATGTTAAVLYEMARSTGAEVVGMCFLVEKMFEEGRTLIEKRCPDLDRSRIFSTCVVESLEPETGKIRLCLNGGGGAPPSSSQAGPDVKEEGRSSKD</sequence>
<feature type="domain" description="Phosphoribosyltransferase" evidence="6">
    <location>
        <begin position="35"/>
        <end position="161"/>
    </location>
</feature>
<reference evidence="7" key="1">
    <citation type="submission" date="2014-11" db="EMBL/GenBank/DDBJ databases">
        <authorList>
            <person name="Otto D Thomas"/>
            <person name="Naeem Raeece"/>
        </authorList>
    </citation>
    <scope>NUCLEOTIDE SEQUENCE</scope>
</reference>
<evidence type="ECO:0000256" key="5">
    <source>
        <dbReference type="SAM" id="MobiDB-lite"/>
    </source>
</evidence>
<dbReference type="InterPro" id="IPR010079">
    <property type="entry name" value="Xanthine_PRibTrfase"/>
</dbReference>
<dbReference type="InterPro" id="IPR029057">
    <property type="entry name" value="PRTase-like"/>
</dbReference>
<accession>A0A0G4HP81</accession>
<dbReference type="Gene3D" id="3.40.50.2020">
    <property type="match status" value="1"/>
</dbReference>
<evidence type="ECO:0000256" key="4">
    <source>
        <dbReference type="ARBA" id="ARBA00022726"/>
    </source>
</evidence>
<dbReference type="CDD" id="cd06223">
    <property type="entry name" value="PRTases_typeI"/>
    <property type="match status" value="1"/>
</dbReference>
<dbReference type="PANTHER" id="PTHR43864:SF1">
    <property type="entry name" value="XANTHINE PHOSPHORIBOSYLTRANSFERASE"/>
    <property type="match status" value="1"/>
</dbReference>
<dbReference type="VEuPathDB" id="CryptoDB:Cvel_29719"/>
<dbReference type="Pfam" id="PF00156">
    <property type="entry name" value="Pribosyltran"/>
    <property type="match status" value="1"/>
</dbReference>
<dbReference type="GO" id="GO:0046110">
    <property type="term" value="P:xanthine metabolic process"/>
    <property type="evidence" value="ECO:0007669"/>
    <property type="project" value="InterPro"/>
</dbReference>
<dbReference type="PhylomeDB" id="A0A0G4HP81"/>
<dbReference type="InterPro" id="IPR050118">
    <property type="entry name" value="Pur/Pyrimidine_PRTase"/>
</dbReference>
<dbReference type="InterPro" id="IPR000836">
    <property type="entry name" value="PRTase_dom"/>
</dbReference>
<keyword evidence="1" id="KW-0963">Cytoplasm</keyword>
<keyword evidence="3" id="KW-0808">Transferase</keyword>
<organism evidence="7">
    <name type="scientific">Chromera velia CCMP2878</name>
    <dbReference type="NCBI Taxonomy" id="1169474"/>
    <lineage>
        <taxon>Eukaryota</taxon>
        <taxon>Sar</taxon>
        <taxon>Alveolata</taxon>
        <taxon>Colpodellida</taxon>
        <taxon>Chromeraceae</taxon>
        <taxon>Chromera</taxon>
    </lineage>
</organism>
<dbReference type="EMBL" id="CDMZ01003347">
    <property type="protein sequence ID" value="CEM46028.1"/>
    <property type="molecule type" value="Genomic_DNA"/>
</dbReference>
<dbReference type="GO" id="GO:0006166">
    <property type="term" value="P:purine ribonucleoside salvage"/>
    <property type="evidence" value="ECO:0007669"/>
    <property type="project" value="UniProtKB-KW"/>
</dbReference>
<evidence type="ECO:0000256" key="3">
    <source>
        <dbReference type="ARBA" id="ARBA00022679"/>
    </source>
</evidence>
<feature type="compositionally biased region" description="Basic and acidic residues" evidence="5">
    <location>
        <begin position="214"/>
        <end position="224"/>
    </location>
</feature>
<protein>
    <recommendedName>
        <fullName evidence="6">Phosphoribosyltransferase domain-containing protein</fullName>
    </recommendedName>
</protein>
<keyword evidence="4" id="KW-0660">Purine salvage</keyword>
<keyword evidence="2" id="KW-0328">Glycosyltransferase</keyword>
<dbReference type="NCBIfam" id="NF006671">
    <property type="entry name" value="PRK09219.1"/>
    <property type="match status" value="1"/>
</dbReference>
<dbReference type="GO" id="GO:0016763">
    <property type="term" value="F:pentosyltransferase activity"/>
    <property type="evidence" value="ECO:0007669"/>
    <property type="project" value="InterPro"/>
</dbReference>
<evidence type="ECO:0000259" key="6">
    <source>
        <dbReference type="Pfam" id="PF00156"/>
    </source>
</evidence>
<gene>
    <name evidence="7" type="ORF">Cvel_29719</name>
</gene>
<evidence type="ECO:0000313" key="7">
    <source>
        <dbReference type="EMBL" id="CEM46028.1"/>
    </source>
</evidence>
<dbReference type="AlphaFoldDB" id="A0A0G4HP81"/>
<evidence type="ECO:0000256" key="1">
    <source>
        <dbReference type="ARBA" id="ARBA00022490"/>
    </source>
</evidence>
<evidence type="ECO:0000256" key="2">
    <source>
        <dbReference type="ARBA" id="ARBA00022676"/>
    </source>
</evidence>
<dbReference type="PANTHER" id="PTHR43864">
    <property type="entry name" value="HYPOXANTHINE/GUANINE PHOSPHORIBOSYLTRANSFERASE"/>
    <property type="match status" value="1"/>
</dbReference>
<proteinExistence type="predicted"/>